<dbReference type="PROSITE" id="PS51257">
    <property type="entry name" value="PROKAR_LIPOPROTEIN"/>
    <property type="match status" value="1"/>
</dbReference>
<dbReference type="PIRSF" id="PIRSF016481">
    <property type="entry name" value="Pilus_assembly_PilP"/>
    <property type="match status" value="1"/>
</dbReference>
<proteinExistence type="predicted"/>
<dbReference type="InterPro" id="IPR007446">
    <property type="entry name" value="PilP"/>
</dbReference>
<organism evidence="1">
    <name type="scientific">Acidithiobacillus sulfuriphilus</name>
    <dbReference type="NCBI Taxonomy" id="1867749"/>
    <lineage>
        <taxon>Bacteria</taxon>
        <taxon>Pseudomonadati</taxon>
        <taxon>Pseudomonadota</taxon>
        <taxon>Acidithiobacillia</taxon>
        <taxon>Acidithiobacillales</taxon>
        <taxon>Acidithiobacillaceae</taxon>
        <taxon>Acidithiobacillus</taxon>
    </lineage>
</organism>
<name>A0A3M8RWR2_9PROT</name>
<dbReference type="AlphaFoldDB" id="A0A3M8RWR2"/>
<dbReference type="OrthoDB" id="5295327at2"/>
<accession>A0A3M8RWR2</accession>
<reference evidence="1" key="1">
    <citation type="submission" date="2018-10" db="EMBL/GenBank/DDBJ databases">
        <title>Acidithiobacillus sulfuriphilus sp. nov.: an extremely acidophilic sulfur-oxidizing chemolithotroph isolated from a neutral pH environment.</title>
        <authorList>
            <person name="Falagan C."/>
            <person name="Moya-Beltran A."/>
            <person name="Quatrini R."/>
            <person name="Johnson D.B."/>
        </authorList>
    </citation>
    <scope>NUCLEOTIDE SEQUENCE [LARGE SCALE GENOMIC DNA]</scope>
    <source>
        <strain evidence="1">CJ-2</strain>
    </source>
</reference>
<sequence>MKKFARSVLVISTLTLLAGCQHSDNLSDLRQFVASGPKFNTHITPLPATQVYHAAAYVGESGRDPFTSFSELRLRQLAAQASKGPRPQAHGPLQPLERFDLSGLKINGIVRDAQGHLWAVIQAPDQKIYRATIGSYVGKNDGRIVSIDDQPGKRSVTVEEYIPNAFGGFQKQQTVMHMQSGT</sequence>
<dbReference type="RefSeq" id="WP_123101461.1">
    <property type="nucleotide sequence ID" value="NZ_CP127527.1"/>
</dbReference>
<dbReference type="EMBL" id="RIZI01000086">
    <property type="protein sequence ID" value="RNF72406.1"/>
    <property type="molecule type" value="Genomic_DNA"/>
</dbReference>
<evidence type="ECO:0000313" key="1">
    <source>
        <dbReference type="EMBL" id="RNF72406.1"/>
    </source>
</evidence>
<protein>
    <submittedName>
        <fullName evidence="1">Pilus assembly protein PilP</fullName>
    </submittedName>
</protein>
<gene>
    <name evidence="1" type="ORF">EC580_01250</name>
</gene>
<dbReference type="Pfam" id="PF04351">
    <property type="entry name" value="PilP"/>
    <property type="match status" value="1"/>
</dbReference>
<comment type="caution">
    <text evidence="1">The sequence shown here is derived from an EMBL/GenBank/DDBJ whole genome shotgun (WGS) entry which is preliminary data.</text>
</comment>
<dbReference type="Gene3D" id="2.30.30.830">
    <property type="match status" value="1"/>
</dbReference>